<dbReference type="PANTHER" id="PTHR21490:SF0">
    <property type="entry name" value="ENKURIN"/>
    <property type="match status" value="1"/>
</dbReference>
<evidence type="ECO:0000256" key="5">
    <source>
        <dbReference type="ARBA" id="ARBA00023273"/>
    </source>
</evidence>
<evidence type="ECO:0000256" key="2">
    <source>
        <dbReference type="ARBA" id="ARBA00004245"/>
    </source>
</evidence>
<dbReference type="InterPro" id="IPR027012">
    <property type="entry name" value="Enkurin_dom"/>
</dbReference>
<keyword evidence="3" id="KW-0963">Cytoplasm</keyword>
<dbReference type="PANTHER" id="PTHR21490">
    <property type="entry name" value="ENKURIN-RELATED"/>
    <property type="match status" value="1"/>
</dbReference>
<feature type="coiled-coil region" evidence="6">
    <location>
        <begin position="154"/>
        <end position="188"/>
    </location>
</feature>
<dbReference type="InterPro" id="IPR052102">
    <property type="entry name" value="Enkurin_domain-protein"/>
</dbReference>
<dbReference type="GO" id="GO:0005516">
    <property type="term" value="F:calmodulin binding"/>
    <property type="evidence" value="ECO:0007669"/>
    <property type="project" value="TreeGrafter"/>
</dbReference>
<dbReference type="EMBL" id="CATOUU010000807">
    <property type="protein sequence ID" value="CAI9950210.1"/>
    <property type="molecule type" value="Genomic_DNA"/>
</dbReference>
<sequence length="250" mass="29330">MNESISNLVAMDEYQEHRAYQQMNHSPEKKTFYKSIYADKVRAEDQSFKDRTNGHSTMGLAPGASKPSPHAWVKKNQFHPDLPDPQEYHYSQQIARKPPIPNQHTEIPVYGLKSNVDFVQQNIKKVQLMMPKVQQKKDIDWMQKDDFGKVPQYLSKVKETIQIEQSQLREIEAQKKQQREKAYKMDENEKVELLAGLKKNWQELHSEYVGTTKAVVDTLGQKERKQWLERRMAEIEADIVMLEKGDIFVK</sequence>
<dbReference type="GO" id="GO:0005856">
    <property type="term" value="C:cytoskeleton"/>
    <property type="evidence" value="ECO:0007669"/>
    <property type="project" value="UniProtKB-SubCell"/>
</dbReference>
<keyword evidence="4" id="KW-0206">Cytoskeleton</keyword>
<dbReference type="PROSITE" id="PS51665">
    <property type="entry name" value="ENKURIN"/>
    <property type="match status" value="1"/>
</dbReference>
<evidence type="ECO:0000313" key="13">
    <source>
        <dbReference type="Proteomes" id="UP001642409"/>
    </source>
</evidence>
<dbReference type="AlphaFoldDB" id="A0AA86QDU0"/>
<proteinExistence type="predicted"/>
<name>A0AA86QDU0_9EUKA</name>
<dbReference type="GO" id="GO:0005929">
    <property type="term" value="C:cilium"/>
    <property type="evidence" value="ECO:0007669"/>
    <property type="project" value="UniProtKB-SubCell"/>
</dbReference>
<gene>
    <name evidence="10" type="ORF">HINF_LOCUS37855</name>
    <name evidence="11" type="ORF">HINF_LOCUS40561</name>
    <name evidence="12" type="ORF">HINF_LOCUS63062</name>
    <name evidence="9" type="ORF">HINF_LOCUS9291</name>
</gene>
<feature type="domain" description="Enkurin" evidence="8">
    <location>
        <begin position="152"/>
        <end position="250"/>
    </location>
</feature>
<keyword evidence="5" id="KW-0966">Cell projection</keyword>
<keyword evidence="6" id="KW-0175">Coiled coil</keyword>
<feature type="region of interest" description="Disordered" evidence="7">
    <location>
        <begin position="45"/>
        <end position="70"/>
    </location>
</feature>
<dbReference type="EMBL" id="CAXDID020000391">
    <property type="protein sequence ID" value="CAL6086226.1"/>
    <property type="molecule type" value="Genomic_DNA"/>
</dbReference>
<dbReference type="Proteomes" id="UP001642409">
    <property type="component" value="Unassembled WGS sequence"/>
</dbReference>
<evidence type="ECO:0000313" key="10">
    <source>
        <dbReference type="EMBL" id="CAI9950210.1"/>
    </source>
</evidence>
<comment type="caution">
    <text evidence="10">The sequence shown here is derived from an EMBL/GenBank/DDBJ whole genome shotgun (WGS) entry which is preliminary data.</text>
</comment>
<evidence type="ECO:0000256" key="1">
    <source>
        <dbReference type="ARBA" id="ARBA00004138"/>
    </source>
</evidence>
<evidence type="ECO:0000256" key="6">
    <source>
        <dbReference type="SAM" id="Coils"/>
    </source>
</evidence>
<comment type="subcellular location">
    <subcellularLocation>
        <location evidence="1">Cell projection</location>
        <location evidence="1">Cilium</location>
    </subcellularLocation>
    <subcellularLocation>
        <location evidence="2">Cytoplasm</location>
        <location evidence="2">Cytoskeleton</location>
    </subcellularLocation>
</comment>
<accession>A0AA86QDU0</accession>
<evidence type="ECO:0000259" key="8">
    <source>
        <dbReference type="PROSITE" id="PS51665"/>
    </source>
</evidence>
<keyword evidence="13" id="KW-1185">Reference proteome</keyword>
<evidence type="ECO:0000256" key="7">
    <source>
        <dbReference type="SAM" id="MobiDB-lite"/>
    </source>
</evidence>
<dbReference type="Pfam" id="PF13864">
    <property type="entry name" value="Enkurin"/>
    <property type="match status" value="1"/>
</dbReference>
<reference evidence="11 13" key="2">
    <citation type="submission" date="2024-07" db="EMBL/GenBank/DDBJ databases">
        <authorList>
            <person name="Akdeniz Z."/>
        </authorList>
    </citation>
    <scope>NUCLEOTIDE SEQUENCE [LARGE SCALE GENOMIC DNA]</scope>
</reference>
<evidence type="ECO:0000313" key="12">
    <source>
        <dbReference type="EMBL" id="CAL6086226.1"/>
    </source>
</evidence>
<protein>
    <submittedName>
        <fullName evidence="10">Calmodulin-binding protein</fullName>
    </submittedName>
    <submittedName>
        <fullName evidence="11">Calmodulin-binding_protein</fullName>
    </submittedName>
</protein>
<dbReference type="EMBL" id="CATOUU010000227">
    <property type="protein sequence ID" value="CAI9921646.1"/>
    <property type="molecule type" value="Genomic_DNA"/>
</dbReference>
<evidence type="ECO:0000256" key="4">
    <source>
        <dbReference type="ARBA" id="ARBA00023212"/>
    </source>
</evidence>
<evidence type="ECO:0000256" key="3">
    <source>
        <dbReference type="ARBA" id="ARBA00022490"/>
    </source>
</evidence>
<dbReference type="EMBL" id="CAXDID020000160">
    <property type="protein sequence ID" value="CAL6044443.1"/>
    <property type="molecule type" value="Genomic_DNA"/>
</dbReference>
<evidence type="ECO:0000313" key="11">
    <source>
        <dbReference type="EMBL" id="CAL6044443.1"/>
    </source>
</evidence>
<reference evidence="10" key="1">
    <citation type="submission" date="2023-06" db="EMBL/GenBank/DDBJ databases">
        <authorList>
            <person name="Kurt Z."/>
        </authorList>
    </citation>
    <scope>NUCLEOTIDE SEQUENCE</scope>
</reference>
<organism evidence="10">
    <name type="scientific">Hexamita inflata</name>
    <dbReference type="NCBI Taxonomy" id="28002"/>
    <lineage>
        <taxon>Eukaryota</taxon>
        <taxon>Metamonada</taxon>
        <taxon>Diplomonadida</taxon>
        <taxon>Hexamitidae</taxon>
        <taxon>Hexamitinae</taxon>
        <taxon>Hexamita</taxon>
    </lineage>
</organism>
<evidence type="ECO:0000313" key="9">
    <source>
        <dbReference type="EMBL" id="CAI9921646.1"/>
    </source>
</evidence>